<dbReference type="InterPro" id="IPR009835">
    <property type="entry name" value="SrtB"/>
</dbReference>
<sequence length="134" mass="15521">MLLNLFLQFTNRHNVDVVIFESYLGFDLVNIFKKFGRYDFLGIACLRLSLNHSYRVDIFAVYYTTTEFNYIQTDFGDTDEYASFLHTIQNRSIYETNEALTASDSILTLSTCDYTLDAKEGRLVIHGKLTPLTE</sequence>
<protein>
    <submittedName>
        <fullName evidence="1">Class B sortase</fullName>
    </submittedName>
</protein>
<dbReference type="CDD" id="cd05826">
    <property type="entry name" value="Sortase_B"/>
    <property type="match status" value="1"/>
</dbReference>
<gene>
    <name evidence="1" type="ORF">P5G65_06775</name>
</gene>
<dbReference type="SUPFAM" id="SSF63817">
    <property type="entry name" value="Sortase"/>
    <property type="match status" value="1"/>
</dbReference>
<name>A0ABU6D9H4_9BACL</name>
<evidence type="ECO:0000313" key="2">
    <source>
        <dbReference type="Proteomes" id="UP001355653"/>
    </source>
</evidence>
<dbReference type="EMBL" id="JAROBY010000013">
    <property type="protein sequence ID" value="MEB4793593.1"/>
    <property type="molecule type" value="Genomic_DNA"/>
</dbReference>
<reference evidence="1 2" key="1">
    <citation type="submission" date="2023-03" db="EMBL/GenBank/DDBJ databases">
        <title>Bacillus Genome Sequencing.</title>
        <authorList>
            <person name="Dunlap C."/>
        </authorList>
    </citation>
    <scope>NUCLEOTIDE SEQUENCE [LARGE SCALE GENOMIC DNA]</scope>
    <source>
        <strain evidence="1 2">NRS-1351</strain>
    </source>
</reference>
<evidence type="ECO:0000313" key="1">
    <source>
        <dbReference type="EMBL" id="MEB4793593.1"/>
    </source>
</evidence>
<organism evidence="1 2">
    <name type="scientific">Paenibacillus chondroitinus</name>
    <dbReference type="NCBI Taxonomy" id="59842"/>
    <lineage>
        <taxon>Bacteria</taxon>
        <taxon>Bacillati</taxon>
        <taxon>Bacillota</taxon>
        <taxon>Bacilli</taxon>
        <taxon>Bacillales</taxon>
        <taxon>Paenibacillaceae</taxon>
        <taxon>Paenibacillus</taxon>
    </lineage>
</organism>
<dbReference type="InterPro" id="IPR023365">
    <property type="entry name" value="Sortase_dom-sf"/>
</dbReference>
<dbReference type="Gene3D" id="2.40.260.10">
    <property type="entry name" value="Sortase"/>
    <property type="match status" value="1"/>
</dbReference>
<accession>A0ABU6D9H4</accession>
<comment type="caution">
    <text evidence="1">The sequence shown here is derived from an EMBL/GenBank/DDBJ whole genome shotgun (WGS) entry which is preliminary data.</text>
</comment>
<dbReference type="RefSeq" id="WP_127458176.1">
    <property type="nucleotide sequence ID" value="NZ_JAROBY010000013.1"/>
</dbReference>
<dbReference type="Proteomes" id="UP001355653">
    <property type="component" value="Unassembled WGS sequence"/>
</dbReference>
<keyword evidence="2" id="KW-1185">Reference proteome</keyword>
<proteinExistence type="predicted"/>